<dbReference type="SUPFAM" id="SSF82185">
    <property type="entry name" value="Histone H3 K4-specific methyltransferase SET7/9 N-terminal domain"/>
    <property type="match status" value="2"/>
</dbReference>
<organism evidence="1 2">
    <name type="scientific">Halteria grandinella</name>
    <dbReference type="NCBI Taxonomy" id="5974"/>
    <lineage>
        <taxon>Eukaryota</taxon>
        <taxon>Sar</taxon>
        <taxon>Alveolata</taxon>
        <taxon>Ciliophora</taxon>
        <taxon>Intramacronucleata</taxon>
        <taxon>Spirotrichea</taxon>
        <taxon>Stichotrichia</taxon>
        <taxon>Sporadotrichida</taxon>
        <taxon>Halteriidae</taxon>
        <taxon>Halteria</taxon>
    </lineage>
</organism>
<protein>
    <recommendedName>
        <fullName evidence="3">MORN repeat protein</fullName>
    </recommendedName>
</protein>
<accession>A0A8J8NMN8</accession>
<dbReference type="EMBL" id="RRYP01012113">
    <property type="protein sequence ID" value="TNV77325.1"/>
    <property type="molecule type" value="Genomic_DNA"/>
</dbReference>
<evidence type="ECO:0000313" key="2">
    <source>
        <dbReference type="Proteomes" id="UP000785679"/>
    </source>
</evidence>
<reference evidence="1" key="1">
    <citation type="submission" date="2019-06" db="EMBL/GenBank/DDBJ databases">
        <authorList>
            <person name="Zheng W."/>
        </authorList>
    </citation>
    <scope>NUCLEOTIDE SEQUENCE</scope>
    <source>
        <strain evidence="1">QDHG01</strain>
    </source>
</reference>
<sequence>MAKYFGPEKYGEMPHPTHQAKDFTLELKDQSFTEIRRKLGPFPFDKHSQRELSQLQKDLPAIKTSWTNAPVYYDSHKQYYEGDVVDKVNLPHGMGQQYKPGSYLLEGFFRTGAPNGYVRSINNFHVQEGEMIKGKFTGFGIQTSLPNKEYQMPLCRRIGMFENGIFTNFGFESFDTGQWYLGHLKDEKFEGYGKLRTAQGYYLEGNFKENKLQGQGVIFMKTKTEPAQGHFYQGKFKDSVLLDGGGVMGVYEKEKGVFHLYEAVFEGSRVVSAKPMQKIIDEVEFRIPGRTVIEI</sequence>
<evidence type="ECO:0000313" key="1">
    <source>
        <dbReference type="EMBL" id="TNV77325.1"/>
    </source>
</evidence>
<dbReference type="PANTHER" id="PTHR23084:SF263">
    <property type="entry name" value="MORN REPEAT-CONTAINING PROTEIN 1"/>
    <property type="match status" value="1"/>
</dbReference>
<dbReference type="PANTHER" id="PTHR23084">
    <property type="entry name" value="PHOSPHATIDYLINOSITOL-4-PHOSPHATE 5-KINASE RELATED"/>
    <property type="match status" value="1"/>
</dbReference>
<keyword evidence="2" id="KW-1185">Reference proteome</keyword>
<evidence type="ECO:0008006" key="3">
    <source>
        <dbReference type="Google" id="ProtNLM"/>
    </source>
</evidence>
<gene>
    <name evidence="1" type="ORF">FGO68_gene5611</name>
</gene>
<dbReference type="AlphaFoldDB" id="A0A8J8NMN8"/>
<comment type="caution">
    <text evidence="1">The sequence shown here is derived from an EMBL/GenBank/DDBJ whole genome shotgun (WGS) entry which is preliminary data.</text>
</comment>
<name>A0A8J8NMN8_HALGN</name>
<dbReference type="Proteomes" id="UP000785679">
    <property type="component" value="Unassembled WGS sequence"/>
</dbReference>
<proteinExistence type="predicted"/>